<evidence type="ECO:0000256" key="4">
    <source>
        <dbReference type="ARBA" id="ARBA00023054"/>
    </source>
</evidence>
<dbReference type="OrthoDB" id="2020852at2759"/>
<organism evidence="9 10">
    <name type="scientific">Scleropages formosus</name>
    <name type="common">Asian bonytongue</name>
    <name type="synonym">Osteoglossum formosum</name>
    <dbReference type="NCBI Taxonomy" id="113540"/>
    <lineage>
        <taxon>Eukaryota</taxon>
        <taxon>Metazoa</taxon>
        <taxon>Chordata</taxon>
        <taxon>Craniata</taxon>
        <taxon>Vertebrata</taxon>
        <taxon>Euteleostomi</taxon>
        <taxon>Actinopterygii</taxon>
        <taxon>Neopterygii</taxon>
        <taxon>Teleostei</taxon>
        <taxon>Osteoglossocephala</taxon>
        <taxon>Osteoglossomorpha</taxon>
        <taxon>Osteoglossiformes</taxon>
        <taxon>Osteoglossidae</taxon>
        <taxon>Scleropages</taxon>
    </lineage>
</organism>
<comment type="subcellular location">
    <subcellularLocation>
        <location evidence="1">Cytoplasm</location>
        <location evidence="1">Cytoskeleton</location>
        <location evidence="1">Microtubule organizing center</location>
        <location evidence="1">Centrosome</location>
    </subcellularLocation>
</comment>
<dbReference type="GO" id="GO:0005813">
    <property type="term" value="C:centrosome"/>
    <property type="evidence" value="ECO:0007669"/>
    <property type="project" value="UniProtKB-SubCell"/>
</dbReference>
<feature type="compositionally biased region" description="Polar residues" evidence="7">
    <location>
        <begin position="596"/>
        <end position="605"/>
    </location>
</feature>
<dbReference type="GeneTree" id="ENSGT00730000110871"/>
<evidence type="ECO:0000313" key="9">
    <source>
        <dbReference type="Ensembl" id="ENSSFOP00015013305.2"/>
    </source>
</evidence>
<evidence type="ECO:0000256" key="1">
    <source>
        <dbReference type="ARBA" id="ARBA00004300"/>
    </source>
</evidence>
<feature type="region of interest" description="Disordered" evidence="7">
    <location>
        <begin position="1540"/>
        <end position="1567"/>
    </location>
</feature>
<feature type="coiled-coil region" evidence="6">
    <location>
        <begin position="1082"/>
        <end position="1187"/>
    </location>
</feature>
<reference evidence="9" key="3">
    <citation type="submission" date="2025-09" db="UniProtKB">
        <authorList>
            <consortium name="Ensembl"/>
        </authorList>
    </citation>
    <scope>IDENTIFICATION</scope>
</reference>
<dbReference type="Pfam" id="PF10495">
    <property type="entry name" value="PACT_coil_coil"/>
    <property type="match status" value="1"/>
</dbReference>
<feature type="coiled-coil region" evidence="6">
    <location>
        <begin position="633"/>
        <end position="693"/>
    </location>
</feature>
<feature type="coiled-coil region" evidence="6">
    <location>
        <begin position="972"/>
        <end position="1041"/>
    </location>
</feature>
<feature type="region of interest" description="Disordered" evidence="7">
    <location>
        <begin position="696"/>
        <end position="750"/>
    </location>
</feature>
<feature type="coiled-coil region" evidence="6">
    <location>
        <begin position="138"/>
        <end position="354"/>
    </location>
</feature>
<evidence type="ECO:0000256" key="2">
    <source>
        <dbReference type="ARBA" id="ARBA00022490"/>
    </source>
</evidence>
<accession>A0A8C9RGI4</accession>
<dbReference type="Ensembl" id="ENSSFOT00015013471.2">
    <property type="protein sequence ID" value="ENSSFOP00015013305.2"/>
    <property type="gene ID" value="ENSSFOG00015008521.2"/>
</dbReference>
<keyword evidence="10" id="KW-1185">Reference proteome</keyword>
<feature type="compositionally biased region" description="Polar residues" evidence="7">
    <location>
        <begin position="696"/>
        <end position="707"/>
    </location>
</feature>
<dbReference type="PANTHER" id="PTHR44981:SF1">
    <property type="entry name" value="A-KINASE ANCHOR PROTEIN 9"/>
    <property type="match status" value="1"/>
</dbReference>
<reference evidence="9" key="2">
    <citation type="submission" date="2025-08" db="UniProtKB">
        <authorList>
            <consortium name="Ensembl"/>
        </authorList>
    </citation>
    <scope>IDENTIFICATION</scope>
</reference>
<evidence type="ECO:0000256" key="6">
    <source>
        <dbReference type="SAM" id="Coils"/>
    </source>
</evidence>
<dbReference type="PANTHER" id="PTHR44981">
    <property type="entry name" value="PERICENTRIN-LIKE PROTEIN, ISOFORM F"/>
    <property type="match status" value="1"/>
</dbReference>
<dbReference type="InterPro" id="IPR028745">
    <property type="entry name" value="AKAP9/Pericentrin"/>
</dbReference>
<feature type="domain" description="Pericentrin/AKAP-450 centrosomal targeting" evidence="8">
    <location>
        <begin position="1421"/>
        <end position="1502"/>
    </location>
</feature>
<evidence type="ECO:0000256" key="5">
    <source>
        <dbReference type="ARBA" id="ARBA00023212"/>
    </source>
</evidence>
<keyword evidence="2" id="KW-0963">Cytoplasm</keyword>
<feature type="region of interest" description="Disordered" evidence="7">
    <location>
        <begin position="1050"/>
        <end position="1069"/>
    </location>
</feature>
<evidence type="ECO:0000256" key="3">
    <source>
        <dbReference type="ARBA" id="ARBA00022553"/>
    </source>
</evidence>
<dbReference type="GO" id="GO:0007165">
    <property type="term" value="P:signal transduction"/>
    <property type="evidence" value="ECO:0007669"/>
    <property type="project" value="InterPro"/>
</dbReference>
<name>A0A8C9RGI4_SCLFO</name>
<evidence type="ECO:0000313" key="10">
    <source>
        <dbReference type="Proteomes" id="UP000694397"/>
    </source>
</evidence>
<dbReference type="Proteomes" id="UP000694397">
    <property type="component" value="Chromosome 23"/>
</dbReference>
<keyword evidence="4 6" id="KW-0175">Coiled coil</keyword>
<keyword evidence="3" id="KW-0597">Phosphoprotein</keyword>
<feature type="coiled-coil region" evidence="6">
    <location>
        <begin position="17"/>
        <end position="83"/>
    </location>
</feature>
<feature type="compositionally biased region" description="Basic and acidic residues" evidence="7">
    <location>
        <begin position="1544"/>
        <end position="1560"/>
    </location>
</feature>
<evidence type="ECO:0000256" key="7">
    <source>
        <dbReference type="SAM" id="MobiDB-lite"/>
    </source>
</evidence>
<feature type="region of interest" description="Disordered" evidence="7">
    <location>
        <begin position="558"/>
        <end position="605"/>
    </location>
</feature>
<dbReference type="InterPro" id="IPR019528">
    <property type="entry name" value="PACT_domain"/>
</dbReference>
<dbReference type="GO" id="GO:0060090">
    <property type="term" value="F:molecular adaptor activity"/>
    <property type="evidence" value="ECO:0007669"/>
    <property type="project" value="InterPro"/>
</dbReference>
<protein>
    <submittedName>
        <fullName evidence="9">A kinase (PRKA) anchor protein 9</fullName>
    </submittedName>
</protein>
<feature type="coiled-coil region" evidence="6">
    <location>
        <begin position="859"/>
        <end position="905"/>
    </location>
</feature>
<evidence type="ECO:0000259" key="8">
    <source>
        <dbReference type="Pfam" id="PF10495"/>
    </source>
</evidence>
<reference evidence="9 10" key="1">
    <citation type="submission" date="2019-04" db="EMBL/GenBank/DDBJ databases">
        <authorList>
            <consortium name="Wellcome Sanger Institute Data Sharing"/>
        </authorList>
    </citation>
    <scope>NUCLEOTIDE SEQUENCE [LARGE SCALE GENOMIC DNA]</scope>
</reference>
<sequence>PKDVLEFQPTPMQQMEDATLEAQLQTEREALDRKEKEISNLEEQLEQFREELENKSEEVQQLQMQLEIQRKELNTQQEDLEHKSSLLQVTFMINRYCFVCVKSKLIYRFSGLAFDTVVNMEFLLVLFDVLLLCFLQVIEEKNELLRDLESQVECLKSEQERLKKNSEHEIDQLNDVIEKLQQELSKIEHKTLEESLLDTEDLTSHATEVSLTKEEFDEMKQKMDQTTQELDTLKANHISLLERYRGLQQETSKENERSLLEELQEALQEKTAAAVVMQAEIQALEESASFRLANLNERVVELEACLQEKDSELNFCKVRVEQTQVEAEVLQLKISELQDKLRDKMAALQVSQAQLGAMQQQSQVSTKESHSQTSEPLSTDRVDKANPAAEQLPSPVISTKSLESRGMPVTKVVLLMEKLKELEDSLSEIQKDQELQKQLLSSSEEEVVEYEKMLGVLMNLINGMTIKPTSQKAPVPTRVSLCFFFFAQASGRVSEEDPAAISELLQELKEVKEEAAATKEELSNYRERSEKLQEELQVRDVSLAELQAELQQVRQALAKSEESSLQKRKKVTKQDPSDKTKSSSTKAKPSLMKKNATCQTDRPSVLNGSFQTEGISFADADVQVDMSPSGPDIEEIINEYAEKIEQMQELHAAEIMDMETRHITESDTLKREVQLLQDECSALKAVIENLHSTEVVSSQLEPPLTSQVRDEYASDSSSDWSHRTGYDHPGLNQELRSTPEGARRDGESAQISADILPDRIKSLLREVHQEGMQVLSLSELPLLEGDESQPAPRGWLKEREALLATIDSLKGLITKIAVDWRADLLRAIQQVFLKERSVLKSTLYTHLEQLDTSDAVIHLNQLERRLSEQDAQHREAISVLQNADRNSLLMEVHQLRAQLQLLQQDHADRASATQLPPEASSTGVILLLYRNEVAEKAAEIDRVNDSLVNEQKKSRELEWAFEKEKCKSDKKEKGEREELEDMRLVLEEQQSQVTQLNQSLEQQQEVSAQLRHQVDIALVQLSREQSHVAELQVQLESAQARTLELSSALEREREMQAASPRSQPTAGVAEAEASCSHVEEGVRSLEGLLETLQAQLDEKHAQVVQLVGEVERHRLEAVQARQHWEEERRASRQEQEAHLKAQQGEIKQLQVQLDKERHHILQLQQEKVQLEDRVAELQTSIRIAESTDGQPCDRTRDWVLQQKISDVIMVESMSGHSHDAPVGSSGSADSQHLENIVHRLQLVNAKIRTMMNSASGRVPKEELDSKSLAWLQSNLQTVISLVQRLPAILSVPESTPSGASSNSLTERLLRQNAELTGFVSRLTEEKNDLRNSVMKLEEELRHHRQRCLISARRSVDNQDTQDILLSLDRETWSKEKSRLEKALRQAEAEVARLRADLRADALRDAAAPDAENVALKRIYGKYLRAESFRKALIYQKKYLLLLLGGFQECEEATLSLIARMGARPSHMGLESISRRHRAFTRFRSAVRVSIALSRMRFLVRRWQKTTGSGSSSLPAVNKNDVSQLTGNEVRTDSPFLHSGGLEVCGERRGTSRGRTGRESPRSALSTHHRFHTVADPGGVACSHLQNYDPDRALTDYISRLEALQRRLGSVQSGSSSYGQLHFGIRR</sequence>
<keyword evidence="5" id="KW-0206">Cytoskeleton</keyword>
<dbReference type="GO" id="GO:0005737">
    <property type="term" value="C:cytoplasm"/>
    <property type="evidence" value="ECO:0007669"/>
    <property type="project" value="UniProtKB-ARBA"/>
</dbReference>
<proteinExistence type="predicted"/>
<feature type="compositionally biased region" description="Basic and acidic residues" evidence="7">
    <location>
        <begin position="572"/>
        <end position="581"/>
    </location>
</feature>
<feature type="coiled-coil region" evidence="6">
    <location>
        <begin position="412"/>
        <end position="439"/>
    </location>
</feature>
<feature type="region of interest" description="Disordered" evidence="7">
    <location>
        <begin position="359"/>
        <end position="394"/>
    </location>
</feature>
<feature type="coiled-coil region" evidence="6">
    <location>
        <begin position="1319"/>
        <end position="1403"/>
    </location>
</feature>